<reference evidence="2" key="1">
    <citation type="journal article" date="2009" name="Genome Biol.">
        <title>Genomic and genetic analyses of diversity and plant interactions of Pseudomonas fluorescens.</title>
        <authorList>
            <person name="Silby M.W."/>
            <person name="Cerdeno-Tarraga A.M."/>
            <person name="Vernikos G.S."/>
            <person name="Giddens S.R."/>
            <person name="Jackson R.W."/>
            <person name="Preston G.M."/>
            <person name="Zhang X.X."/>
            <person name="Moon C.D."/>
            <person name="Gehrig S.M."/>
            <person name="Godfrey S.A."/>
            <person name="Knight C.G."/>
            <person name="Malone J.G."/>
            <person name="Robinson Z."/>
            <person name="Spiers A.J."/>
            <person name="Harris S."/>
            <person name="Challis G.L."/>
            <person name="Yaxley A.M."/>
            <person name="Harris D."/>
            <person name="Seeger K."/>
            <person name="Murphy L."/>
            <person name="Rutter S."/>
            <person name="Squares R."/>
            <person name="Quail M.A."/>
            <person name="Saunders E."/>
            <person name="Mavromatis K."/>
            <person name="Brettin T.S."/>
            <person name="Bentley S.D."/>
            <person name="Hothersall J."/>
            <person name="Stephens E."/>
            <person name="Thomas C.M."/>
            <person name="Parkhill J."/>
            <person name="Levy S.B."/>
            <person name="Rainey P.B."/>
            <person name="Thomson N.R."/>
        </authorList>
    </citation>
    <scope>NUCLEOTIDE SEQUENCE [LARGE SCALE GENOMIC DNA]</scope>
    <source>
        <strain evidence="2">SBW25</strain>
    </source>
</reference>
<dbReference type="KEGG" id="pfs:PFLU_4128"/>
<dbReference type="AlphaFoldDB" id="C3JZL9"/>
<organism evidence="2">
    <name type="scientific">Pseudomonas fluorescens (strain SBW25)</name>
    <dbReference type="NCBI Taxonomy" id="216595"/>
    <lineage>
        <taxon>Bacteria</taxon>
        <taxon>Pseudomonadati</taxon>
        <taxon>Pseudomonadota</taxon>
        <taxon>Gammaproteobacteria</taxon>
        <taxon>Pseudomonadales</taxon>
        <taxon>Pseudomonadaceae</taxon>
        <taxon>Pseudomonas</taxon>
    </lineage>
</organism>
<name>C3JZL9_PSEFS</name>
<sequence length="169" mass="18852">MMRTKNSSSSRWPSSWHLTDCRVKLQFVVSSLLLYENSSTACSYSIRNVHLMNIDDDTSAWLGCPTPLEMYKHHCALLEDELIQTEAMPRKARANVAGLVQMNDLLATGKASAEAALREAIERSSAVANEVPNNVSFRPIDLVTGQCDHLLIQNQRLLMELKALKAPQP</sequence>
<evidence type="ECO:0000313" key="1">
    <source>
        <dbReference type="EMBL" id="CAI2798325.1"/>
    </source>
</evidence>
<dbReference type="HOGENOM" id="CLU_134409_0_0_6"/>
<gene>
    <name evidence="2" type="ordered locus">PFLU_4128</name>
</gene>
<accession>C3JZL9</accession>
<proteinExistence type="predicted"/>
<reference evidence="1" key="2">
    <citation type="submission" date="2023-10" db="EMBL/GenBank/DDBJ databases">
        <authorList>
            <person name="Fortmann-Grote C."/>
        </authorList>
    </citation>
    <scope>NUCLEOTIDE SEQUENCE</scope>
    <source>
        <strain evidence="1">SBW25</strain>
    </source>
</reference>
<protein>
    <submittedName>
        <fullName evidence="2">Uncharacterized protein</fullName>
    </submittedName>
</protein>
<dbReference type="EMBL" id="OV986001">
    <property type="protein sequence ID" value="CAI2798325.1"/>
    <property type="molecule type" value="Genomic_DNA"/>
</dbReference>
<dbReference type="Proteomes" id="UP001152918">
    <property type="component" value="Chromosome"/>
</dbReference>
<evidence type="ECO:0000313" key="2">
    <source>
        <dbReference type="EMBL" id="CAY50614.1"/>
    </source>
</evidence>
<dbReference type="EMBL" id="AM181176">
    <property type="protein sequence ID" value="CAY50614.1"/>
    <property type="molecule type" value="Genomic_DNA"/>
</dbReference>